<evidence type="ECO:0000256" key="1">
    <source>
        <dbReference type="ARBA" id="ARBA00004127"/>
    </source>
</evidence>
<feature type="transmembrane region" description="Helical" evidence="5">
    <location>
        <begin position="148"/>
        <end position="166"/>
    </location>
</feature>
<gene>
    <name evidence="6" type="ORF">CVT25_003980</name>
</gene>
<keyword evidence="7" id="KW-1185">Reference proteome</keyword>
<dbReference type="PANTHER" id="PTHR10989:SF16">
    <property type="entry name" value="AT02829P-RELATED"/>
    <property type="match status" value="1"/>
</dbReference>
<keyword evidence="4 5" id="KW-0472">Membrane</keyword>
<evidence type="ECO:0000313" key="7">
    <source>
        <dbReference type="Proteomes" id="UP000283269"/>
    </source>
</evidence>
<dbReference type="OrthoDB" id="1898221at2759"/>
<proteinExistence type="predicted"/>
<feature type="transmembrane region" description="Helical" evidence="5">
    <location>
        <begin position="65"/>
        <end position="91"/>
    </location>
</feature>
<evidence type="ECO:0000313" key="6">
    <source>
        <dbReference type="EMBL" id="PPQ83341.1"/>
    </source>
</evidence>
<comment type="subcellular location">
    <subcellularLocation>
        <location evidence="1">Endomembrane system</location>
        <topology evidence="1">Multi-pass membrane protein</topology>
    </subcellularLocation>
</comment>
<keyword evidence="2 5" id="KW-0812">Transmembrane</keyword>
<dbReference type="GO" id="GO:0012505">
    <property type="term" value="C:endomembrane system"/>
    <property type="evidence" value="ECO:0007669"/>
    <property type="project" value="UniProtKB-SubCell"/>
</dbReference>
<dbReference type="Proteomes" id="UP000283269">
    <property type="component" value="Unassembled WGS sequence"/>
</dbReference>
<dbReference type="InParanoid" id="A0A409WY01"/>
<evidence type="ECO:0000256" key="5">
    <source>
        <dbReference type="SAM" id="Phobius"/>
    </source>
</evidence>
<accession>A0A409WY01</accession>
<feature type="transmembrane region" description="Helical" evidence="5">
    <location>
        <begin position="111"/>
        <end position="136"/>
    </location>
</feature>
<evidence type="ECO:0008006" key="8">
    <source>
        <dbReference type="Google" id="ProtNLM"/>
    </source>
</evidence>
<reference evidence="6 7" key="1">
    <citation type="journal article" date="2018" name="Evol. Lett.">
        <title>Horizontal gene cluster transfer increased hallucinogenic mushroom diversity.</title>
        <authorList>
            <person name="Reynolds H.T."/>
            <person name="Vijayakumar V."/>
            <person name="Gluck-Thaler E."/>
            <person name="Korotkin H.B."/>
            <person name="Matheny P.B."/>
            <person name="Slot J.C."/>
        </authorList>
    </citation>
    <scope>NUCLEOTIDE SEQUENCE [LARGE SCALE GENOMIC DNA]</scope>
    <source>
        <strain evidence="6 7">2631</strain>
    </source>
</reference>
<dbReference type="InterPro" id="IPR006838">
    <property type="entry name" value="ADTRP_AIG1"/>
</dbReference>
<name>A0A409WY01_PSICY</name>
<keyword evidence="3 5" id="KW-1133">Transmembrane helix</keyword>
<protein>
    <recommendedName>
        <fullName evidence="8">FAR-17a/AIG1-like protein</fullName>
    </recommendedName>
</protein>
<evidence type="ECO:0000256" key="3">
    <source>
        <dbReference type="ARBA" id="ARBA00022989"/>
    </source>
</evidence>
<dbReference type="PANTHER" id="PTHR10989">
    <property type="entry name" value="ANDROGEN-INDUCED PROTEIN 1-RELATED"/>
    <property type="match status" value="1"/>
</dbReference>
<evidence type="ECO:0000256" key="2">
    <source>
        <dbReference type="ARBA" id="ARBA00022692"/>
    </source>
</evidence>
<dbReference type="AlphaFoldDB" id="A0A409WY01"/>
<feature type="transmembrane region" description="Helical" evidence="5">
    <location>
        <begin position="186"/>
        <end position="207"/>
    </location>
</feature>
<evidence type="ECO:0000256" key="4">
    <source>
        <dbReference type="ARBA" id="ARBA00023136"/>
    </source>
</evidence>
<dbReference type="GO" id="GO:0016020">
    <property type="term" value="C:membrane"/>
    <property type="evidence" value="ECO:0007669"/>
    <property type="project" value="InterPro"/>
</dbReference>
<dbReference type="EMBL" id="NHYD01003027">
    <property type="protein sequence ID" value="PPQ83341.1"/>
    <property type="molecule type" value="Genomic_DNA"/>
</dbReference>
<comment type="caution">
    <text evidence="6">The sequence shown here is derived from an EMBL/GenBank/DDBJ whole genome shotgun (WGS) entry which is preliminary data.</text>
</comment>
<dbReference type="Pfam" id="PF04750">
    <property type="entry name" value="Far-17a_AIG1"/>
    <property type="match status" value="1"/>
</dbReference>
<dbReference type="FunCoup" id="A0A409WY01">
    <property type="interactions" value="130"/>
</dbReference>
<sequence>MALRTLIRGTSLGIMTYGYRSLGGLEIDEYMTQQYGGHLQYLTIQGLALVCLTMAMSLRTAKRYLMVMAMPLSVVISSIYWTLISLFPHLIIPQTASESTAPNSSSMSPEIFRIPIYIDLALHAVPCISLLVDFFFFEKKYNSQEVKIGAPTAAVGFSIWYVLWVEHCARMNNGNFPYPFLTDNTLGIRIGIYVGATFIAMFSFKLINKLHS</sequence>
<organism evidence="6 7">
    <name type="scientific">Psilocybe cyanescens</name>
    <dbReference type="NCBI Taxonomy" id="93625"/>
    <lineage>
        <taxon>Eukaryota</taxon>
        <taxon>Fungi</taxon>
        <taxon>Dikarya</taxon>
        <taxon>Basidiomycota</taxon>
        <taxon>Agaricomycotina</taxon>
        <taxon>Agaricomycetes</taxon>
        <taxon>Agaricomycetidae</taxon>
        <taxon>Agaricales</taxon>
        <taxon>Agaricineae</taxon>
        <taxon>Strophariaceae</taxon>
        <taxon>Psilocybe</taxon>
    </lineage>
</organism>